<organism evidence="2 3">
    <name type="scientific">Hydrogenophaga intermedia</name>
    <dbReference type="NCBI Taxonomy" id="65786"/>
    <lineage>
        <taxon>Bacteria</taxon>
        <taxon>Pseudomonadati</taxon>
        <taxon>Pseudomonadota</taxon>
        <taxon>Betaproteobacteria</taxon>
        <taxon>Burkholderiales</taxon>
        <taxon>Comamonadaceae</taxon>
        <taxon>Hydrogenophaga</taxon>
    </lineage>
</organism>
<dbReference type="AlphaFoldDB" id="A0A1L1Q1C2"/>
<evidence type="ECO:0000259" key="1">
    <source>
        <dbReference type="PROSITE" id="PS50531"/>
    </source>
</evidence>
<dbReference type="Proteomes" id="UP000028878">
    <property type="component" value="Unassembled WGS sequence"/>
</dbReference>
<gene>
    <name evidence="2" type="ORF">BN948_05056</name>
</gene>
<feature type="domain" description="HTH IS21-type" evidence="1">
    <location>
        <begin position="6"/>
        <end position="68"/>
    </location>
</feature>
<reference evidence="3" key="1">
    <citation type="submission" date="2014-02" db="EMBL/GenBank/DDBJ databases">
        <authorList>
            <person name="Gan H."/>
        </authorList>
    </citation>
    <scope>NUCLEOTIDE SEQUENCE [LARGE SCALE GENOMIC DNA]</scope>
    <source>
        <strain evidence="3">S1</strain>
    </source>
</reference>
<name>A0A1L1Q1C2_HYDIT</name>
<dbReference type="InterPro" id="IPR017894">
    <property type="entry name" value="HTH_IS21_transposase_type"/>
</dbReference>
<dbReference type="EMBL" id="CCAE010000104">
    <property type="protein sequence ID" value="CDN90611.1"/>
    <property type="molecule type" value="Genomic_DNA"/>
</dbReference>
<reference evidence="3" key="2">
    <citation type="submission" date="2014-11" db="EMBL/GenBank/DDBJ databases">
        <title>Draft genome sequence of Hydrogenophaga intermedia S1.</title>
        <authorList>
            <person name="Gan H.M."/>
            <person name="Chew T.H."/>
            <person name="Stolz A."/>
        </authorList>
    </citation>
    <scope>NUCLEOTIDE SEQUENCE [LARGE SCALE GENOMIC DNA]</scope>
    <source>
        <strain evidence="3">S1</strain>
    </source>
</reference>
<dbReference type="PROSITE" id="PS50531">
    <property type="entry name" value="HTH_IS21"/>
    <property type="match status" value="1"/>
</dbReference>
<evidence type="ECO:0000313" key="3">
    <source>
        <dbReference type="Proteomes" id="UP000028878"/>
    </source>
</evidence>
<proteinExistence type="predicted"/>
<evidence type="ECO:0000313" key="2">
    <source>
        <dbReference type="EMBL" id="CDN90611.1"/>
    </source>
</evidence>
<sequence length="90" mass="10543">MIDVATLSVIRRWALREQMSIREISRRTSLARNTVKKYLRAGDEEPRYAKRASSSKLDPYAEKLSTWLSIEATKSRKQRRTLLQLHTPQV</sequence>
<protein>
    <submittedName>
        <fullName evidence="2">Putative transposase</fullName>
    </submittedName>
</protein>
<keyword evidence="3" id="KW-1185">Reference proteome</keyword>
<accession>A0A1L1Q1C2</accession>